<evidence type="ECO:0000313" key="3">
    <source>
        <dbReference type="EMBL" id="RNJ27266.1"/>
    </source>
</evidence>
<sequence length="185" mass="19504">MDIAVISDSHIPTREPEIPAPFRERIAAADHTIHAGDFETRDVLDDLRDLAADLTAVYGNIDPNDIGLPAVADLRAEGVHLVVSHGTLNPVEAAVHQTDATTIGSGPEAYRAAIADTARVRARAWTSADTVVGIGGHIHEVVDEEFEGIRVLNPGSVTGADPAEGPTMLTLTLDAGDVDVTLHEL</sequence>
<gene>
    <name evidence="3" type="ORF">Nmn1133_11635</name>
</gene>
<organism evidence="3 4">
    <name type="scientific">Halosegnis longus</name>
    <dbReference type="NCBI Taxonomy" id="2216012"/>
    <lineage>
        <taxon>Archaea</taxon>
        <taxon>Methanobacteriati</taxon>
        <taxon>Methanobacteriota</taxon>
        <taxon>Stenosarchaea group</taxon>
        <taxon>Halobacteria</taxon>
        <taxon>Halobacteriales</taxon>
        <taxon>Natronomonadaceae</taxon>
        <taxon>Halosegnis</taxon>
    </lineage>
</organism>
<protein>
    <recommendedName>
        <fullName evidence="1">Phosphoesterase</fullName>
        <ecNumber evidence="1">3.1.4.-</ecNumber>
    </recommendedName>
</protein>
<dbReference type="Gene3D" id="3.60.21.10">
    <property type="match status" value="1"/>
</dbReference>
<dbReference type="InterPro" id="IPR024654">
    <property type="entry name" value="Calcineurin-like_PHP_lpxH"/>
</dbReference>
<comment type="similarity">
    <text evidence="1">Belongs to the metallophosphoesterase superfamily. YfcE family.</text>
</comment>
<dbReference type="GO" id="GO:0016787">
    <property type="term" value="F:hydrolase activity"/>
    <property type="evidence" value="ECO:0007669"/>
    <property type="project" value="UniProtKB-UniRule"/>
</dbReference>
<comment type="cofactor">
    <cofactor evidence="1">
        <name>a divalent metal cation</name>
        <dbReference type="ChEBI" id="CHEBI:60240"/>
    </cofactor>
</comment>
<evidence type="ECO:0000256" key="1">
    <source>
        <dbReference type="RuleBase" id="RU362039"/>
    </source>
</evidence>
<dbReference type="GO" id="GO:0046872">
    <property type="term" value="F:metal ion binding"/>
    <property type="evidence" value="ECO:0007669"/>
    <property type="project" value="UniProtKB-KW"/>
</dbReference>
<dbReference type="InterPro" id="IPR000979">
    <property type="entry name" value="Phosphodiesterase_MJ0936/Vps29"/>
</dbReference>
<dbReference type="NCBIfam" id="TIGR00040">
    <property type="entry name" value="yfcE"/>
    <property type="match status" value="1"/>
</dbReference>
<dbReference type="EMBL" id="RJJC01000001">
    <property type="protein sequence ID" value="RNJ27266.1"/>
    <property type="molecule type" value="Genomic_DNA"/>
</dbReference>
<reference evidence="3 4" key="1">
    <citation type="submission" date="2018-11" db="EMBL/GenBank/DDBJ databases">
        <title>Genome sequences of Natronomonas sp. CBA1133.</title>
        <authorList>
            <person name="Roh S.W."/>
            <person name="Cha I.-T."/>
        </authorList>
    </citation>
    <scope>NUCLEOTIDE SEQUENCE [LARGE SCALE GENOMIC DNA]</scope>
    <source>
        <strain evidence="3 4">CBA1133</strain>
    </source>
</reference>
<feature type="domain" description="Calcineurin-like phosphoesterase" evidence="2">
    <location>
        <begin position="1"/>
        <end position="175"/>
    </location>
</feature>
<proteinExistence type="inferred from homology"/>
<dbReference type="InterPro" id="IPR029052">
    <property type="entry name" value="Metallo-depent_PP-like"/>
</dbReference>
<evidence type="ECO:0000259" key="2">
    <source>
        <dbReference type="Pfam" id="PF12850"/>
    </source>
</evidence>
<keyword evidence="4" id="KW-1185">Reference proteome</keyword>
<dbReference type="RefSeq" id="WP_075937297.1">
    <property type="nucleotide sequence ID" value="NZ_BDJH01000002.1"/>
</dbReference>
<dbReference type="EC" id="3.1.4.-" evidence="1"/>
<dbReference type="SUPFAM" id="SSF56300">
    <property type="entry name" value="Metallo-dependent phosphatases"/>
    <property type="match status" value="1"/>
</dbReference>
<dbReference type="AlphaFoldDB" id="A0AAJ4RAR0"/>
<dbReference type="Pfam" id="PF12850">
    <property type="entry name" value="Metallophos_2"/>
    <property type="match status" value="1"/>
</dbReference>
<evidence type="ECO:0000313" key="4">
    <source>
        <dbReference type="Proteomes" id="UP000270581"/>
    </source>
</evidence>
<keyword evidence="1" id="KW-0479">Metal-binding</keyword>
<accession>A0AAJ4RAR0</accession>
<dbReference type="Proteomes" id="UP000270581">
    <property type="component" value="Unassembled WGS sequence"/>
</dbReference>
<dbReference type="PANTHER" id="PTHR11124">
    <property type="entry name" value="VACUOLAR SORTING PROTEIN VPS29"/>
    <property type="match status" value="1"/>
</dbReference>
<name>A0AAJ4RAR0_9EURY</name>
<comment type="caution">
    <text evidence="3">The sequence shown here is derived from an EMBL/GenBank/DDBJ whole genome shotgun (WGS) entry which is preliminary data.</text>
</comment>